<evidence type="ECO:0008006" key="3">
    <source>
        <dbReference type="Google" id="ProtNLM"/>
    </source>
</evidence>
<proteinExistence type="predicted"/>
<evidence type="ECO:0000313" key="2">
    <source>
        <dbReference type="Proteomes" id="UP000198575"/>
    </source>
</evidence>
<keyword evidence="2" id="KW-1185">Reference proteome</keyword>
<dbReference type="RefSeq" id="WP_092407422.1">
    <property type="nucleotide sequence ID" value="NZ_FOVF01000011.1"/>
</dbReference>
<dbReference type="AlphaFoldDB" id="A0A1I4XQK1"/>
<reference evidence="1 2" key="1">
    <citation type="submission" date="2016-10" db="EMBL/GenBank/DDBJ databases">
        <authorList>
            <person name="de Groot N.N."/>
        </authorList>
    </citation>
    <scope>NUCLEOTIDE SEQUENCE [LARGE SCALE GENOMIC DNA]</scope>
    <source>
        <strain evidence="1 2">CGMCC 1.7659</strain>
    </source>
</reference>
<dbReference type="InterPro" id="IPR032710">
    <property type="entry name" value="NTF2-like_dom_sf"/>
</dbReference>
<dbReference type="EMBL" id="FOVF01000011">
    <property type="protein sequence ID" value="SFN28097.1"/>
    <property type="molecule type" value="Genomic_DNA"/>
</dbReference>
<gene>
    <name evidence="1" type="ORF">SAMN05216289_11155</name>
</gene>
<organism evidence="1 2">
    <name type="scientific">Dokdonella immobilis</name>
    <dbReference type="NCBI Taxonomy" id="578942"/>
    <lineage>
        <taxon>Bacteria</taxon>
        <taxon>Pseudomonadati</taxon>
        <taxon>Pseudomonadota</taxon>
        <taxon>Gammaproteobacteria</taxon>
        <taxon>Lysobacterales</taxon>
        <taxon>Rhodanobacteraceae</taxon>
        <taxon>Dokdonella</taxon>
    </lineage>
</organism>
<dbReference type="Proteomes" id="UP000198575">
    <property type="component" value="Unassembled WGS sequence"/>
</dbReference>
<accession>A0A1I4XQK1</accession>
<dbReference type="OrthoDB" id="5801455at2"/>
<sequence>MSSQRPHSTGPGKPRRSQYAALALLALIFAVGMPACSRPSDEQQLRAALAEMQEAMEAGKPADFMRHIADDFTGAQGGVDREGLHNVLRGQVLANARIGVSLGPIDVELQDSRATVQVTATFTGGSGRWLPERGAMYRIVSGWRRQSGRWLCVNARWEQLL</sequence>
<dbReference type="Gene3D" id="3.10.450.50">
    <property type="match status" value="1"/>
</dbReference>
<evidence type="ECO:0000313" key="1">
    <source>
        <dbReference type="EMBL" id="SFN28097.1"/>
    </source>
</evidence>
<protein>
    <recommendedName>
        <fullName evidence="3">DUF4440 domain-containing protein</fullName>
    </recommendedName>
</protein>
<name>A0A1I4XQK1_9GAMM</name>
<dbReference type="SUPFAM" id="SSF54427">
    <property type="entry name" value="NTF2-like"/>
    <property type="match status" value="1"/>
</dbReference>